<comment type="subcellular location">
    <subcellularLocation>
        <location evidence="1">Cytoplasm</location>
    </subcellularLocation>
</comment>
<evidence type="ECO:0000256" key="4">
    <source>
        <dbReference type="PROSITE-ProRule" id="PRU00285"/>
    </source>
</evidence>
<comment type="similarity">
    <text evidence="4 5">Belongs to the small heat shock protein (HSP20) family.</text>
</comment>
<proteinExistence type="inferred from homology"/>
<evidence type="ECO:0000313" key="7">
    <source>
        <dbReference type="Proteomes" id="UP000515151"/>
    </source>
</evidence>
<organism evidence="7 8">
    <name type="scientific">Punica granatum</name>
    <name type="common">Pomegranate</name>
    <dbReference type="NCBI Taxonomy" id="22663"/>
    <lineage>
        <taxon>Eukaryota</taxon>
        <taxon>Viridiplantae</taxon>
        <taxon>Streptophyta</taxon>
        <taxon>Embryophyta</taxon>
        <taxon>Tracheophyta</taxon>
        <taxon>Spermatophyta</taxon>
        <taxon>Magnoliopsida</taxon>
        <taxon>eudicotyledons</taxon>
        <taxon>Gunneridae</taxon>
        <taxon>Pentapetalae</taxon>
        <taxon>rosids</taxon>
        <taxon>malvids</taxon>
        <taxon>Myrtales</taxon>
        <taxon>Lythraceae</taxon>
        <taxon>Punica</taxon>
    </lineage>
</organism>
<name>A0A6P8CXV4_PUNGR</name>
<dbReference type="Gene3D" id="2.60.40.790">
    <property type="match status" value="1"/>
</dbReference>
<dbReference type="InterPro" id="IPR002068">
    <property type="entry name" value="A-crystallin/Hsp20_dom"/>
</dbReference>
<dbReference type="SUPFAM" id="SSF49764">
    <property type="entry name" value="HSP20-like chaperones"/>
    <property type="match status" value="1"/>
</dbReference>
<sequence>MDLGEMGMDPVLINALHELLDLSEETPEKSGHHTPSRAYIRDRKAMAATPADVLEYPDSYVFLLDMPGLKQGQINILVEDDNVLVVSGERKREKADKEQRIKYVRMERRHGKYLKKFALGDNADTEKITAVYKDGVLTVTMGKRPPPEPKKAKTIQVQIG</sequence>
<dbReference type="InterPro" id="IPR031107">
    <property type="entry name" value="Small_HSP"/>
</dbReference>
<dbReference type="GO" id="GO:0005737">
    <property type="term" value="C:cytoplasm"/>
    <property type="evidence" value="ECO:0007669"/>
    <property type="project" value="UniProtKB-SubCell"/>
</dbReference>
<evidence type="ECO:0000256" key="1">
    <source>
        <dbReference type="ARBA" id="ARBA00004496"/>
    </source>
</evidence>
<evidence type="ECO:0000259" key="6">
    <source>
        <dbReference type="PROSITE" id="PS01031"/>
    </source>
</evidence>
<dbReference type="Proteomes" id="UP000515151">
    <property type="component" value="Chromosome 1"/>
</dbReference>
<dbReference type="AlphaFoldDB" id="A0A6P8CXV4"/>
<dbReference type="GO" id="GO:0006950">
    <property type="term" value="P:response to stress"/>
    <property type="evidence" value="ECO:0007669"/>
    <property type="project" value="UniProtKB-ARBA"/>
</dbReference>
<keyword evidence="2" id="KW-0963">Cytoplasm</keyword>
<dbReference type="OrthoDB" id="1431247at2759"/>
<gene>
    <name evidence="8" type="primary">LOC116198081</name>
</gene>
<dbReference type="InterPro" id="IPR008978">
    <property type="entry name" value="HSP20-like_chaperone"/>
</dbReference>
<reference evidence="8" key="2">
    <citation type="submission" date="2025-08" db="UniProtKB">
        <authorList>
            <consortium name="RefSeq"/>
        </authorList>
    </citation>
    <scope>IDENTIFICATION</scope>
    <source>
        <tissue evidence="8">Leaf</tissue>
    </source>
</reference>
<dbReference type="CDD" id="cd06464">
    <property type="entry name" value="ACD_sHsps-like"/>
    <property type="match status" value="1"/>
</dbReference>
<evidence type="ECO:0000256" key="3">
    <source>
        <dbReference type="ARBA" id="ARBA00023016"/>
    </source>
</evidence>
<dbReference type="FunFam" id="2.60.40.790:FF:000010">
    <property type="entry name" value="17.3 kDa class II heat shock protein-like"/>
    <property type="match status" value="1"/>
</dbReference>
<reference evidence="7" key="1">
    <citation type="journal article" date="2020" name="Plant Biotechnol. J.">
        <title>The pomegranate (Punica granatum L.) draft genome dissects genetic divergence between soft- and hard-seeded cultivars.</title>
        <authorList>
            <person name="Luo X."/>
            <person name="Li H."/>
            <person name="Wu Z."/>
            <person name="Yao W."/>
            <person name="Zhao P."/>
            <person name="Cao D."/>
            <person name="Yu H."/>
            <person name="Li K."/>
            <person name="Poudel K."/>
            <person name="Zhao D."/>
            <person name="Zhang F."/>
            <person name="Xia X."/>
            <person name="Chen L."/>
            <person name="Wang Q."/>
            <person name="Jing D."/>
            <person name="Cao S."/>
        </authorList>
    </citation>
    <scope>NUCLEOTIDE SEQUENCE [LARGE SCALE GENOMIC DNA]</scope>
    <source>
        <strain evidence="7">cv. Tunisia</strain>
    </source>
</reference>
<protein>
    <submittedName>
        <fullName evidence="8">17.1 kDa class II heat shock protein-like</fullName>
    </submittedName>
</protein>
<dbReference type="GeneID" id="116198081"/>
<feature type="domain" description="SHSP" evidence="6">
    <location>
        <begin position="42"/>
        <end position="158"/>
    </location>
</feature>
<dbReference type="RefSeq" id="XP_031384268.1">
    <property type="nucleotide sequence ID" value="XM_031528408.1"/>
</dbReference>
<keyword evidence="7" id="KW-1185">Reference proteome</keyword>
<accession>A0A6P8CXV4</accession>
<dbReference type="PANTHER" id="PTHR11527">
    <property type="entry name" value="HEAT-SHOCK PROTEIN 20 FAMILY MEMBER"/>
    <property type="match status" value="1"/>
</dbReference>
<evidence type="ECO:0000256" key="5">
    <source>
        <dbReference type="RuleBase" id="RU003616"/>
    </source>
</evidence>
<keyword evidence="3" id="KW-0346">Stress response</keyword>
<evidence type="ECO:0000256" key="2">
    <source>
        <dbReference type="ARBA" id="ARBA00022490"/>
    </source>
</evidence>
<evidence type="ECO:0000313" key="8">
    <source>
        <dbReference type="RefSeq" id="XP_031384268.1"/>
    </source>
</evidence>
<dbReference type="PROSITE" id="PS01031">
    <property type="entry name" value="SHSP"/>
    <property type="match status" value="1"/>
</dbReference>
<dbReference type="Pfam" id="PF00011">
    <property type="entry name" value="HSP20"/>
    <property type="match status" value="1"/>
</dbReference>